<dbReference type="Gene3D" id="3.30.565.10">
    <property type="entry name" value="Histidine kinase-like ATPase, C-terminal domain"/>
    <property type="match status" value="1"/>
</dbReference>
<proteinExistence type="predicted"/>
<dbReference type="CDD" id="cd17557">
    <property type="entry name" value="REC_Rcp-like"/>
    <property type="match status" value="1"/>
</dbReference>
<organism evidence="4 5">
    <name type="scientific">Actinoplanes cyaneus</name>
    <dbReference type="NCBI Taxonomy" id="52696"/>
    <lineage>
        <taxon>Bacteria</taxon>
        <taxon>Bacillati</taxon>
        <taxon>Actinomycetota</taxon>
        <taxon>Actinomycetes</taxon>
        <taxon>Micromonosporales</taxon>
        <taxon>Micromonosporaceae</taxon>
        <taxon>Actinoplanes</taxon>
    </lineage>
</organism>
<dbReference type="InterPro" id="IPR003594">
    <property type="entry name" value="HATPase_dom"/>
</dbReference>
<evidence type="ECO:0000313" key="5">
    <source>
        <dbReference type="Proteomes" id="UP000619479"/>
    </source>
</evidence>
<feature type="compositionally biased region" description="Basic and acidic residues" evidence="2">
    <location>
        <begin position="128"/>
        <end position="157"/>
    </location>
</feature>
<feature type="domain" description="Response regulatory" evidence="3">
    <location>
        <begin position="167"/>
        <end position="292"/>
    </location>
</feature>
<evidence type="ECO:0000259" key="3">
    <source>
        <dbReference type="PROSITE" id="PS50110"/>
    </source>
</evidence>
<keyword evidence="1" id="KW-0597">Phosphoprotein</keyword>
<dbReference type="AlphaFoldDB" id="A0A919IQD4"/>
<dbReference type="PANTHER" id="PTHR44520">
    <property type="entry name" value="RESPONSE REGULATOR RCP1-RELATED"/>
    <property type="match status" value="1"/>
</dbReference>
<dbReference type="InterPro" id="IPR011006">
    <property type="entry name" value="CheY-like_superfamily"/>
</dbReference>
<dbReference type="CDD" id="cd16936">
    <property type="entry name" value="HATPase_RsbW-like"/>
    <property type="match status" value="1"/>
</dbReference>
<dbReference type="Pfam" id="PF13581">
    <property type="entry name" value="HATPase_c_2"/>
    <property type="match status" value="1"/>
</dbReference>
<evidence type="ECO:0000256" key="2">
    <source>
        <dbReference type="SAM" id="MobiDB-lite"/>
    </source>
</evidence>
<dbReference type="PROSITE" id="PS50110">
    <property type="entry name" value="RESPONSE_REGULATORY"/>
    <property type="match status" value="1"/>
</dbReference>
<feature type="region of interest" description="Disordered" evidence="2">
    <location>
        <begin position="126"/>
        <end position="157"/>
    </location>
</feature>
<accession>A0A919IQD4</accession>
<dbReference type="InterPro" id="IPR036890">
    <property type="entry name" value="HATPase_C_sf"/>
</dbReference>
<feature type="modified residue" description="4-aspartylphosphate" evidence="1">
    <location>
        <position position="225"/>
    </location>
</feature>
<evidence type="ECO:0000313" key="4">
    <source>
        <dbReference type="EMBL" id="GID70274.1"/>
    </source>
</evidence>
<gene>
    <name evidence="4" type="ORF">Acy02nite_81550</name>
</gene>
<comment type="caution">
    <text evidence="4">The sequence shown here is derived from an EMBL/GenBank/DDBJ whole genome shotgun (WGS) entry which is preliminary data.</text>
</comment>
<protein>
    <recommendedName>
        <fullName evidence="3">Response regulatory domain-containing protein</fullName>
    </recommendedName>
</protein>
<reference evidence="4" key="1">
    <citation type="submission" date="2021-01" db="EMBL/GenBank/DDBJ databases">
        <title>Whole genome shotgun sequence of Actinoplanes cyaneus NBRC 14990.</title>
        <authorList>
            <person name="Komaki H."/>
            <person name="Tamura T."/>
        </authorList>
    </citation>
    <scope>NUCLEOTIDE SEQUENCE</scope>
    <source>
        <strain evidence="4">NBRC 14990</strain>
    </source>
</reference>
<keyword evidence="5" id="KW-1185">Reference proteome</keyword>
<dbReference type="Pfam" id="PF00072">
    <property type="entry name" value="Response_reg"/>
    <property type="match status" value="1"/>
</dbReference>
<dbReference type="GO" id="GO:0000160">
    <property type="term" value="P:phosphorelay signal transduction system"/>
    <property type="evidence" value="ECO:0007669"/>
    <property type="project" value="InterPro"/>
</dbReference>
<dbReference type="RefSeq" id="WP_307872311.1">
    <property type="nucleotide sequence ID" value="NZ_BAAAUC010000035.1"/>
</dbReference>
<dbReference type="SUPFAM" id="SSF55874">
    <property type="entry name" value="ATPase domain of HSP90 chaperone/DNA topoisomerase II/histidine kinase"/>
    <property type="match status" value="1"/>
</dbReference>
<dbReference type="PANTHER" id="PTHR44520:SF2">
    <property type="entry name" value="RESPONSE REGULATOR RCP1"/>
    <property type="match status" value="1"/>
</dbReference>
<sequence>MAAKTLHVSFAHGEPAGQLRLQARSVLAPFFPADQVEDVLVVISELVQNVTQHTTGGGTLLLAWDDDGITVEVRDQDRSMPRQESPDGHRIGGRGLLLVAGICSSWGTTIHDQGKSVWARVTIASDDTSSRRREDDDRAGRAGEQRRDGRAGHEETRGVTTGRVLLQVLIVEDDLGDLALMENAFADHSIPSVLHHTADGADALAFLRRQGRYRDAPRPDLILLDLNMPRVDGRQVLAVLKADEDLASIPAVVFTTSAAAGDIVFSYGAHANAYVTKPADLQDYERVVIGIRNFFGHTAVLPRRVSDERAT</sequence>
<name>A0A919IQD4_9ACTN</name>
<dbReference type="SUPFAM" id="SSF52172">
    <property type="entry name" value="CheY-like"/>
    <property type="match status" value="1"/>
</dbReference>
<dbReference type="SMART" id="SM00448">
    <property type="entry name" value="REC"/>
    <property type="match status" value="1"/>
</dbReference>
<dbReference type="Proteomes" id="UP000619479">
    <property type="component" value="Unassembled WGS sequence"/>
</dbReference>
<dbReference type="EMBL" id="BOMH01000073">
    <property type="protein sequence ID" value="GID70274.1"/>
    <property type="molecule type" value="Genomic_DNA"/>
</dbReference>
<dbReference type="InterPro" id="IPR052893">
    <property type="entry name" value="TCS_response_regulator"/>
</dbReference>
<dbReference type="Gene3D" id="3.40.50.2300">
    <property type="match status" value="1"/>
</dbReference>
<dbReference type="InterPro" id="IPR001789">
    <property type="entry name" value="Sig_transdc_resp-reg_receiver"/>
</dbReference>
<evidence type="ECO:0000256" key="1">
    <source>
        <dbReference type="PROSITE-ProRule" id="PRU00169"/>
    </source>
</evidence>